<organism evidence="3 4">
    <name type="scientific">Micromonospora orduensis</name>
    <dbReference type="NCBI Taxonomy" id="1420891"/>
    <lineage>
        <taxon>Bacteria</taxon>
        <taxon>Bacillati</taxon>
        <taxon>Actinomycetota</taxon>
        <taxon>Actinomycetes</taxon>
        <taxon>Micromonosporales</taxon>
        <taxon>Micromonosporaceae</taxon>
        <taxon>Micromonospora</taxon>
    </lineage>
</organism>
<reference evidence="3 4" key="1">
    <citation type="submission" date="2019-06" db="EMBL/GenBank/DDBJ databases">
        <title>Micromonospora ordensis sp. nov., isolated from deep marine sediment.</title>
        <authorList>
            <person name="Veyisoglu A."/>
            <person name="Carro L."/>
            <person name="Klenk H.-P."/>
            <person name="Sahin N."/>
        </authorList>
    </citation>
    <scope>NUCLEOTIDE SEQUENCE [LARGE SCALE GENOMIC DNA]</scope>
    <source>
        <strain evidence="3 4">S2509</strain>
    </source>
</reference>
<name>A0A5C4QZI4_9ACTN</name>
<dbReference type="AlphaFoldDB" id="A0A5C4QZI4"/>
<gene>
    <name evidence="3" type="ORF">FHG89_03540</name>
</gene>
<feature type="region of interest" description="Disordered" evidence="1">
    <location>
        <begin position="1"/>
        <end position="24"/>
    </location>
</feature>
<keyword evidence="2" id="KW-0812">Transmembrane</keyword>
<sequence length="122" mass="12987">MTIRGNELGNGEDRNRRISRKGATRGSIPADHYCLVPWTFQPVPACRDRIVVKLGVKGSSVRIRPSRQKKVRHPCASLGDVTLLGVSFIGFGVAVIGFGVAVIGVGVALAAAWRSSGVRLPP</sequence>
<proteinExistence type="predicted"/>
<accession>A0A5C4QZI4</accession>
<dbReference type="Proteomes" id="UP000306145">
    <property type="component" value="Unassembled WGS sequence"/>
</dbReference>
<evidence type="ECO:0000256" key="2">
    <source>
        <dbReference type="SAM" id="Phobius"/>
    </source>
</evidence>
<dbReference type="RefSeq" id="WP_139582733.1">
    <property type="nucleotide sequence ID" value="NZ_VDFY01000083.1"/>
</dbReference>
<keyword evidence="2" id="KW-0472">Membrane</keyword>
<dbReference type="EMBL" id="VDFY01000083">
    <property type="protein sequence ID" value="TNH31183.1"/>
    <property type="molecule type" value="Genomic_DNA"/>
</dbReference>
<evidence type="ECO:0000313" key="3">
    <source>
        <dbReference type="EMBL" id="TNH31183.1"/>
    </source>
</evidence>
<keyword evidence="4" id="KW-1185">Reference proteome</keyword>
<evidence type="ECO:0000256" key="1">
    <source>
        <dbReference type="SAM" id="MobiDB-lite"/>
    </source>
</evidence>
<evidence type="ECO:0000313" key="4">
    <source>
        <dbReference type="Proteomes" id="UP000306145"/>
    </source>
</evidence>
<comment type="caution">
    <text evidence="3">The sequence shown here is derived from an EMBL/GenBank/DDBJ whole genome shotgun (WGS) entry which is preliminary data.</text>
</comment>
<keyword evidence="2" id="KW-1133">Transmembrane helix</keyword>
<feature type="transmembrane region" description="Helical" evidence="2">
    <location>
        <begin position="88"/>
        <end position="113"/>
    </location>
</feature>
<protein>
    <submittedName>
        <fullName evidence="3">Uncharacterized protein</fullName>
    </submittedName>
</protein>